<evidence type="ECO:0000256" key="5">
    <source>
        <dbReference type="ARBA" id="ARBA00022490"/>
    </source>
</evidence>
<dbReference type="GO" id="GO:0005634">
    <property type="term" value="C:nucleus"/>
    <property type="evidence" value="ECO:0007669"/>
    <property type="project" value="UniProtKB-SubCell"/>
</dbReference>
<dbReference type="GO" id="GO:0005737">
    <property type="term" value="C:cytoplasm"/>
    <property type="evidence" value="ECO:0007669"/>
    <property type="project" value="UniProtKB-SubCell"/>
</dbReference>
<comment type="function">
    <text evidence="11">Binds specifically to phosphatidylinositol 3,4-diphosphate (PtdIns3,4P2), but not to other phosphoinositides. May recruit other proteins to the plasma membrane.</text>
</comment>
<feature type="compositionally biased region" description="Polar residues" evidence="12">
    <location>
        <begin position="382"/>
        <end position="399"/>
    </location>
</feature>
<evidence type="ECO:0000256" key="6">
    <source>
        <dbReference type="ARBA" id="ARBA00022553"/>
    </source>
</evidence>
<dbReference type="FunFam" id="2.30.29.30:FF:000042">
    <property type="entry name" value="pleckstrin homology domain-containing family A member 1 isoform X2"/>
    <property type="match status" value="1"/>
</dbReference>
<evidence type="ECO:0000256" key="11">
    <source>
        <dbReference type="ARBA" id="ARBA00059661"/>
    </source>
</evidence>
<dbReference type="Proteomes" id="UP000765507">
    <property type="component" value="Unassembled WGS sequence"/>
</dbReference>
<evidence type="ECO:0000256" key="7">
    <source>
        <dbReference type="ARBA" id="ARBA00022737"/>
    </source>
</evidence>
<dbReference type="PANTHER" id="PTHR14336:SF4">
    <property type="entry name" value="PLECKSTRIN HOMOLOGY DOMAIN-CONTAINING FAMILY A MEMBER 1"/>
    <property type="match status" value="1"/>
</dbReference>
<dbReference type="GO" id="GO:0005886">
    <property type="term" value="C:plasma membrane"/>
    <property type="evidence" value="ECO:0007669"/>
    <property type="project" value="UniProtKB-SubCell"/>
</dbReference>
<evidence type="ECO:0000256" key="2">
    <source>
        <dbReference type="ARBA" id="ARBA00004202"/>
    </source>
</evidence>
<evidence type="ECO:0000256" key="8">
    <source>
        <dbReference type="ARBA" id="ARBA00023121"/>
    </source>
</evidence>
<dbReference type="CDD" id="cd13271">
    <property type="entry name" value="PH2_TAPP1_2"/>
    <property type="match status" value="1"/>
</dbReference>
<sequence>MPYVDRQNRICGFLDIEENENSGKFLRRYFILDTREDNLVWYMDNPQNLPSGSPPVGAIKLTYISKVSDATKLRPKAEFCFVMNAGMRKYFLQANDQQDLVEWVNVLNKAIKITVPKQSDLLCQPDNPNRQVENLGGKKQVSYRTEIVGGVPIITPTQKEELNECGEGGDRNYLKRSQSHLPYFTAKPPPDNAVIKAGYCVKQGAVMKNWKRRYFQLDENTIGYFKSEQEKEPLRIIPLKEVHKVQECKQSDIMMRDNLFEIVTTSRTFYVQADSPEDMHSWIKAISGAIVAQRGPGRSAASMRQARRLSNPCIQRYTSRTGECSTSIPALLQNPAMLSVLPTPQPPHIPQPLTTTLWSQTLMPNALPWRSEDFTNLLPRPNQGTSRSRLSLQENQLPK</sequence>
<dbReference type="Gene3D" id="2.30.29.30">
    <property type="entry name" value="Pleckstrin-homology domain (PH domain)/Phosphotyrosine-binding domain (PTB)"/>
    <property type="match status" value="2"/>
</dbReference>
<dbReference type="PANTHER" id="PTHR14336">
    <property type="entry name" value="TANDEM PH DOMAIN CONTAINING PROTEIN"/>
    <property type="match status" value="1"/>
</dbReference>
<dbReference type="CDD" id="cd13270">
    <property type="entry name" value="PH1_TAPP1_2"/>
    <property type="match status" value="1"/>
</dbReference>
<evidence type="ECO:0000256" key="12">
    <source>
        <dbReference type="SAM" id="MobiDB-lite"/>
    </source>
</evidence>
<proteinExistence type="predicted"/>
<organism evidence="14 15">
    <name type="scientific">Chelydra serpentina</name>
    <name type="common">Snapping turtle</name>
    <name type="synonym">Testudo serpentina</name>
    <dbReference type="NCBI Taxonomy" id="8475"/>
    <lineage>
        <taxon>Eukaryota</taxon>
        <taxon>Metazoa</taxon>
        <taxon>Chordata</taxon>
        <taxon>Craniata</taxon>
        <taxon>Vertebrata</taxon>
        <taxon>Euteleostomi</taxon>
        <taxon>Archelosauria</taxon>
        <taxon>Testudinata</taxon>
        <taxon>Testudines</taxon>
        <taxon>Cryptodira</taxon>
        <taxon>Durocryptodira</taxon>
        <taxon>Americhelydia</taxon>
        <taxon>Chelydroidea</taxon>
        <taxon>Chelydridae</taxon>
        <taxon>Chelydra</taxon>
    </lineage>
</organism>
<reference evidence="14 15" key="1">
    <citation type="journal article" date="2020" name="G3 (Bethesda)">
        <title>Draft Genome of the Common Snapping Turtle, Chelydra serpentina, a Model for Phenotypic Plasticity in Reptiles.</title>
        <authorList>
            <person name="Das D."/>
            <person name="Singh S.K."/>
            <person name="Bierstedt J."/>
            <person name="Erickson A."/>
            <person name="Galli G.L.J."/>
            <person name="Crossley D.A. 2nd"/>
            <person name="Rhen T."/>
        </authorList>
    </citation>
    <scope>NUCLEOTIDE SEQUENCE [LARGE SCALE GENOMIC DNA]</scope>
    <source>
        <strain evidence="14">KW</strain>
    </source>
</reference>
<keyword evidence="4" id="KW-1003">Cell membrane</keyword>
<evidence type="ECO:0000256" key="10">
    <source>
        <dbReference type="ARBA" id="ARBA00023242"/>
    </source>
</evidence>
<dbReference type="AlphaFoldDB" id="A0A8T1T9N6"/>
<keyword evidence="9" id="KW-0472">Membrane</keyword>
<keyword evidence="7" id="KW-0677">Repeat</keyword>
<keyword evidence="6" id="KW-0597">Phosphoprotein</keyword>
<dbReference type="SMART" id="SM00233">
    <property type="entry name" value="PH"/>
    <property type="match status" value="2"/>
</dbReference>
<keyword evidence="15" id="KW-1185">Reference proteome</keyword>
<keyword evidence="8" id="KW-0446">Lipid-binding</keyword>
<evidence type="ECO:0000256" key="4">
    <source>
        <dbReference type="ARBA" id="ARBA00022475"/>
    </source>
</evidence>
<dbReference type="InterPro" id="IPR001849">
    <property type="entry name" value="PH_domain"/>
</dbReference>
<dbReference type="FunFam" id="2.30.29.30:FF:000049">
    <property type="entry name" value="pleckstrin homology domain-containing family A member 1 isoform X1"/>
    <property type="match status" value="1"/>
</dbReference>
<evidence type="ECO:0000259" key="13">
    <source>
        <dbReference type="PROSITE" id="PS50003"/>
    </source>
</evidence>
<dbReference type="SUPFAM" id="SSF50729">
    <property type="entry name" value="PH domain-like"/>
    <property type="match status" value="2"/>
</dbReference>
<evidence type="ECO:0000313" key="15">
    <source>
        <dbReference type="Proteomes" id="UP000765507"/>
    </source>
</evidence>
<dbReference type="PROSITE" id="PS50003">
    <property type="entry name" value="PH_DOMAIN"/>
    <property type="match status" value="2"/>
</dbReference>
<keyword evidence="10" id="KW-0539">Nucleus</keyword>
<accession>A0A8T1T9N6</accession>
<dbReference type="Pfam" id="PF00169">
    <property type="entry name" value="PH"/>
    <property type="match status" value="2"/>
</dbReference>
<comment type="caution">
    <text evidence="14">The sequence shown here is derived from an EMBL/GenBank/DDBJ whole genome shotgun (WGS) entry which is preliminary data.</text>
</comment>
<dbReference type="GO" id="GO:0008289">
    <property type="term" value="F:lipid binding"/>
    <property type="evidence" value="ECO:0007669"/>
    <property type="project" value="UniProtKB-KW"/>
</dbReference>
<gene>
    <name evidence="14" type="primary">PLEKHA1</name>
    <name evidence="14" type="ORF">G0U57_009680</name>
</gene>
<keyword evidence="5" id="KW-0963">Cytoplasm</keyword>
<dbReference type="InterPro" id="IPR011993">
    <property type="entry name" value="PH-like_dom_sf"/>
</dbReference>
<comment type="subcellular location">
    <subcellularLocation>
        <location evidence="2">Cell membrane</location>
        <topology evidence="2">Peripheral membrane protein</topology>
    </subcellularLocation>
    <subcellularLocation>
        <location evidence="3">Cytoplasm</location>
    </subcellularLocation>
    <subcellularLocation>
        <location evidence="1">Nucleus</location>
    </subcellularLocation>
</comment>
<dbReference type="EMBL" id="JAHGAV010000024">
    <property type="protein sequence ID" value="KAG6937484.1"/>
    <property type="molecule type" value="Genomic_DNA"/>
</dbReference>
<feature type="region of interest" description="Disordered" evidence="12">
    <location>
        <begin position="373"/>
        <end position="399"/>
    </location>
</feature>
<evidence type="ECO:0000313" key="14">
    <source>
        <dbReference type="EMBL" id="KAG6937484.1"/>
    </source>
</evidence>
<name>A0A8T1T9N6_CHESE</name>
<evidence type="ECO:0000256" key="3">
    <source>
        <dbReference type="ARBA" id="ARBA00004496"/>
    </source>
</evidence>
<protein>
    <submittedName>
        <fullName evidence="14">Pleckstrin homology domain containing A1</fullName>
    </submittedName>
</protein>
<evidence type="ECO:0000256" key="9">
    <source>
        <dbReference type="ARBA" id="ARBA00023136"/>
    </source>
</evidence>
<feature type="domain" description="PH" evidence="13">
    <location>
        <begin position="7"/>
        <end position="112"/>
    </location>
</feature>
<dbReference type="OrthoDB" id="185175at2759"/>
<evidence type="ECO:0000256" key="1">
    <source>
        <dbReference type="ARBA" id="ARBA00004123"/>
    </source>
</evidence>
<feature type="domain" description="PH" evidence="13">
    <location>
        <begin position="193"/>
        <end position="291"/>
    </location>
</feature>
<dbReference type="InterPro" id="IPR051707">
    <property type="entry name" value="PI-Interact_SigTrans_Reg"/>
</dbReference>